<keyword evidence="3" id="KW-1185">Reference proteome</keyword>
<dbReference type="SUPFAM" id="SSF52540">
    <property type="entry name" value="P-loop containing nucleoside triphosphate hydrolases"/>
    <property type="match status" value="1"/>
</dbReference>
<dbReference type="AlphaFoldDB" id="A0A5A7N5E5"/>
<dbReference type="Proteomes" id="UP000325187">
    <property type="component" value="Unassembled WGS sequence"/>
</dbReference>
<dbReference type="PANTHER" id="PTHR43788">
    <property type="entry name" value="DNA2/NAM7 HELICASE FAMILY MEMBER"/>
    <property type="match status" value="1"/>
</dbReference>
<dbReference type="Gene3D" id="3.40.50.300">
    <property type="entry name" value="P-loop containing nucleotide triphosphate hydrolases"/>
    <property type="match status" value="1"/>
</dbReference>
<name>A0A5A7N5E5_9PROT</name>
<evidence type="ECO:0000313" key="3">
    <source>
        <dbReference type="Proteomes" id="UP000325187"/>
    </source>
</evidence>
<dbReference type="InterPro" id="IPR041677">
    <property type="entry name" value="DNA2/NAM7_AAA_11"/>
</dbReference>
<dbReference type="GO" id="GO:0043139">
    <property type="term" value="F:5'-3' DNA helicase activity"/>
    <property type="evidence" value="ECO:0007669"/>
    <property type="project" value="TreeGrafter"/>
</dbReference>
<gene>
    <name evidence="2" type="ORF">JCM17845_29120</name>
</gene>
<sequence length="118" mass="12946">MYVDEPSINRSVLAGGCDLFDLVVFDEASQITVWDAIGAIARGKNVIVVGDPKQMPPTSFFDRAASEEDEEADTVQDLESILDEALASGVKVHRLTGHYRSRHESLIAFSNHTYYGGD</sequence>
<reference evidence="2 3" key="1">
    <citation type="submission" date="2019-09" db="EMBL/GenBank/DDBJ databases">
        <title>NBRP : Genome information of microbial organism related human and environment.</title>
        <authorList>
            <person name="Hattori M."/>
            <person name="Oshima K."/>
            <person name="Inaba H."/>
            <person name="Suda W."/>
            <person name="Sakamoto M."/>
            <person name="Iino T."/>
            <person name="Kitahara M."/>
            <person name="Oshida Y."/>
            <person name="Iida T."/>
            <person name="Kudo T."/>
            <person name="Itoh T."/>
            <person name="Ohkuma M."/>
        </authorList>
    </citation>
    <scope>NUCLEOTIDE SEQUENCE [LARGE SCALE GENOMIC DNA]</scope>
    <source>
        <strain evidence="2 3">Mie-1</strain>
    </source>
</reference>
<dbReference type="PANTHER" id="PTHR43788:SF8">
    <property type="entry name" value="DNA-BINDING PROTEIN SMUBP-2"/>
    <property type="match status" value="1"/>
</dbReference>
<dbReference type="Pfam" id="PF13086">
    <property type="entry name" value="AAA_11"/>
    <property type="match status" value="1"/>
</dbReference>
<evidence type="ECO:0000259" key="1">
    <source>
        <dbReference type="Pfam" id="PF13086"/>
    </source>
</evidence>
<comment type="caution">
    <text evidence="2">The sequence shown here is derived from an EMBL/GenBank/DDBJ whole genome shotgun (WGS) entry which is preliminary data.</text>
</comment>
<accession>A0A5A7N5E5</accession>
<dbReference type="InterPro" id="IPR027417">
    <property type="entry name" value="P-loop_NTPase"/>
</dbReference>
<proteinExistence type="predicted"/>
<dbReference type="InterPro" id="IPR050534">
    <property type="entry name" value="Coronavir_polyprotein_1ab"/>
</dbReference>
<organism evidence="2 3">
    <name type="scientific">Iodidimonas gelatinilytica</name>
    <dbReference type="NCBI Taxonomy" id="1236966"/>
    <lineage>
        <taxon>Bacteria</taxon>
        <taxon>Pseudomonadati</taxon>
        <taxon>Pseudomonadota</taxon>
        <taxon>Alphaproteobacteria</taxon>
        <taxon>Iodidimonadales</taxon>
        <taxon>Iodidimonadaceae</taxon>
        <taxon>Iodidimonas</taxon>
    </lineage>
</organism>
<feature type="domain" description="DNA2/NAM7 helicase helicase" evidence="1">
    <location>
        <begin position="18"/>
        <end position="59"/>
    </location>
</feature>
<dbReference type="RefSeq" id="WP_150002921.1">
    <property type="nucleotide sequence ID" value="NZ_BKCM01000025.1"/>
</dbReference>
<evidence type="ECO:0000313" key="2">
    <source>
        <dbReference type="EMBL" id="GER02289.1"/>
    </source>
</evidence>
<dbReference type="EMBL" id="BKCM01000025">
    <property type="protein sequence ID" value="GER02289.1"/>
    <property type="molecule type" value="Genomic_DNA"/>
</dbReference>
<protein>
    <recommendedName>
        <fullName evidence="1">DNA2/NAM7 helicase helicase domain-containing protein</fullName>
    </recommendedName>
</protein>